<protein>
    <submittedName>
        <fullName evidence="1">Uncharacterized protein</fullName>
    </submittedName>
</protein>
<dbReference type="Proteomes" id="UP000503840">
    <property type="component" value="Unassembled WGS sequence"/>
</dbReference>
<name>A0A7J0BKK7_9BACT</name>
<comment type="caution">
    <text evidence="1">The sequence shown here is derived from an EMBL/GenBank/DDBJ whole genome shotgun (WGS) entry which is preliminary data.</text>
</comment>
<sequence>MALYHVTHPPSRDGKTVANHRVIPIRSQKVLEMLSARYNGRSGAWVVRSTEGLGCDLQEGDYLRLKVIASDEWFNLRRVFTFDYTKDMIATNNADYESGRSLEIRTK</sequence>
<evidence type="ECO:0000313" key="2">
    <source>
        <dbReference type="Proteomes" id="UP000503840"/>
    </source>
</evidence>
<reference evidence="1 2" key="1">
    <citation type="submission" date="2020-05" db="EMBL/GenBank/DDBJ databases">
        <title>Draft genome sequence of Desulfovibrio sp. strain HN2T.</title>
        <authorList>
            <person name="Ueno A."/>
            <person name="Tamazawa S."/>
            <person name="Tamamura S."/>
            <person name="Murakami T."/>
            <person name="Kiyama T."/>
            <person name="Inomata H."/>
            <person name="Amano Y."/>
            <person name="Miyakawa K."/>
            <person name="Tamaki H."/>
            <person name="Naganuma T."/>
            <person name="Kaneko K."/>
        </authorList>
    </citation>
    <scope>NUCLEOTIDE SEQUENCE [LARGE SCALE GENOMIC DNA]</scope>
    <source>
        <strain evidence="1 2">HN2</strain>
    </source>
</reference>
<keyword evidence="2" id="KW-1185">Reference proteome</keyword>
<gene>
    <name evidence="1" type="ORF">DSM101010T_20870</name>
</gene>
<dbReference type="AlphaFoldDB" id="A0A7J0BKK7"/>
<proteinExistence type="predicted"/>
<accession>A0A7J0BKK7</accession>
<dbReference type="EMBL" id="BLVO01000013">
    <property type="protein sequence ID" value="GFM33722.1"/>
    <property type="molecule type" value="Genomic_DNA"/>
</dbReference>
<evidence type="ECO:0000313" key="1">
    <source>
        <dbReference type="EMBL" id="GFM33722.1"/>
    </source>
</evidence>
<organism evidence="1 2">
    <name type="scientific">Desulfovibrio subterraneus</name>
    <dbReference type="NCBI Taxonomy" id="2718620"/>
    <lineage>
        <taxon>Bacteria</taxon>
        <taxon>Pseudomonadati</taxon>
        <taxon>Thermodesulfobacteriota</taxon>
        <taxon>Desulfovibrionia</taxon>
        <taxon>Desulfovibrionales</taxon>
        <taxon>Desulfovibrionaceae</taxon>
        <taxon>Desulfovibrio</taxon>
    </lineage>
</organism>